<gene>
    <name evidence="7" type="ORF">OSCT_1430</name>
</gene>
<evidence type="ECO:0000259" key="6">
    <source>
        <dbReference type="PROSITE" id="PS51352"/>
    </source>
</evidence>
<evidence type="ECO:0000256" key="4">
    <source>
        <dbReference type="PIRSR" id="PIRSR603782-2"/>
    </source>
</evidence>
<feature type="disulfide bond" description="Redox-active" evidence="4">
    <location>
        <begin position="86"/>
        <end position="90"/>
    </location>
</feature>
<dbReference type="PANTHER" id="PTHR12151:SF25">
    <property type="entry name" value="LINALOOL DEHYDRATASE_ISOMERASE DOMAIN-CONTAINING PROTEIN"/>
    <property type="match status" value="1"/>
</dbReference>
<dbReference type="Gene3D" id="3.40.30.10">
    <property type="entry name" value="Glutaredoxin"/>
    <property type="match status" value="1"/>
</dbReference>
<feature type="domain" description="Thioredoxin" evidence="6">
    <location>
        <begin position="47"/>
        <end position="214"/>
    </location>
</feature>
<dbReference type="STRING" id="765420.OSCT_1430"/>
<keyword evidence="3" id="KW-0479">Metal-binding</keyword>
<dbReference type="PROSITE" id="PS51352">
    <property type="entry name" value="THIOREDOXIN_2"/>
    <property type="match status" value="1"/>
</dbReference>
<comment type="similarity">
    <text evidence="1">Belongs to the SCO1/2 family.</text>
</comment>
<dbReference type="InterPro" id="IPR036249">
    <property type="entry name" value="Thioredoxin-like_sf"/>
</dbReference>
<feature type="binding site" evidence="3">
    <location>
        <position position="176"/>
    </location>
    <ligand>
        <name>Cu cation</name>
        <dbReference type="ChEBI" id="CHEBI:23378"/>
    </ligand>
</feature>
<keyword evidence="8" id="KW-1185">Reference proteome</keyword>
<dbReference type="HOGENOM" id="CLU_050131_3_0_0"/>
<sequence length="214" mass="23475">MPLRTLVPLILLLLLTACGTSSALVATPIPTSEPVLTPEVPQAGAEISPPRELTDFTLPSSRGGTPLSLSDLRGKPLLIYFGYTFCPDVCPTTLVEFIGVKQDLAAQADAFNVLMVSVDPERDTPEVLERYLKVYDPSFIGMSGDVEILKQIGPEYGLFYQRHAVEGSASAYLVDHSASAYLLDRQGRLRFIYRYGTPHNVMSADLQRLIAEQE</sequence>
<dbReference type="InterPro" id="IPR013766">
    <property type="entry name" value="Thioredoxin_domain"/>
</dbReference>
<dbReference type="GO" id="GO:0046872">
    <property type="term" value="F:metal ion binding"/>
    <property type="evidence" value="ECO:0007669"/>
    <property type="project" value="UniProtKB-KW"/>
</dbReference>
<feature type="binding site" evidence="3">
    <location>
        <position position="90"/>
    </location>
    <ligand>
        <name>Cu cation</name>
        <dbReference type="ChEBI" id="CHEBI:23378"/>
    </ligand>
</feature>
<proteinExistence type="inferred from homology"/>
<dbReference type="Pfam" id="PF02630">
    <property type="entry name" value="SCO1-SenC"/>
    <property type="match status" value="1"/>
</dbReference>
<feature type="signal peptide" evidence="5">
    <location>
        <begin position="1"/>
        <end position="23"/>
    </location>
</feature>
<evidence type="ECO:0000256" key="5">
    <source>
        <dbReference type="SAM" id="SignalP"/>
    </source>
</evidence>
<dbReference type="PROSITE" id="PS51257">
    <property type="entry name" value="PROKAR_LIPOPROTEIN"/>
    <property type="match status" value="1"/>
</dbReference>
<dbReference type="AlphaFoldDB" id="E1IDM9"/>
<dbReference type="PANTHER" id="PTHR12151">
    <property type="entry name" value="ELECTRON TRANSPORT PROTIN SCO1/SENC FAMILY MEMBER"/>
    <property type="match status" value="1"/>
</dbReference>
<evidence type="ECO:0000256" key="1">
    <source>
        <dbReference type="ARBA" id="ARBA00010996"/>
    </source>
</evidence>
<dbReference type="InterPro" id="IPR003782">
    <property type="entry name" value="SCO1/SenC"/>
</dbReference>
<feature type="binding site" evidence="3">
    <location>
        <position position="86"/>
    </location>
    <ligand>
        <name>Cu cation</name>
        <dbReference type="ChEBI" id="CHEBI:23378"/>
    </ligand>
</feature>
<dbReference type="eggNOG" id="COG1999">
    <property type="taxonomic scope" value="Bacteria"/>
</dbReference>
<dbReference type="Proteomes" id="UP000054010">
    <property type="component" value="Unassembled WGS sequence"/>
</dbReference>
<keyword evidence="2 3" id="KW-0186">Copper</keyword>
<accession>E1IDM9</accession>
<comment type="caution">
    <text evidence="7">The sequence shown here is derived from an EMBL/GenBank/DDBJ whole genome shotgun (WGS) entry which is preliminary data.</text>
</comment>
<reference evidence="7 8" key="1">
    <citation type="journal article" date="2011" name="J. Bacteriol.">
        <title>Draft genome sequence of the anoxygenic filamentous phototrophic bacterium Oscillochloris trichoides subsp. DG-6.</title>
        <authorList>
            <person name="Kuznetsov B.B."/>
            <person name="Ivanovsky R.N."/>
            <person name="Keppen O.I."/>
            <person name="Sukhacheva M.V."/>
            <person name="Bumazhkin B.K."/>
            <person name="Patutina E.O."/>
            <person name="Beletsky A.V."/>
            <person name="Mardanov A.V."/>
            <person name="Baslerov R.V."/>
            <person name="Panteleeva A.N."/>
            <person name="Kolganova T.V."/>
            <person name="Ravin N.V."/>
            <person name="Skryabin K.G."/>
        </authorList>
    </citation>
    <scope>NUCLEOTIDE SEQUENCE [LARGE SCALE GENOMIC DNA]</scope>
    <source>
        <strain evidence="7 8">DG-6</strain>
    </source>
</reference>
<dbReference type="CDD" id="cd02968">
    <property type="entry name" value="SCO"/>
    <property type="match status" value="1"/>
</dbReference>
<dbReference type="SUPFAM" id="SSF52833">
    <property type="entry name" value="Thioredoxin-like"/>
    <property type="match status" value="1"/>
</dbReference>
<feature type="chain" id="PRO_5003146955" evidence="5">
    <location>
        <begin position="24"/>
        <end position="214"/>
    </location>
</feature>
<dbReference type="OrthoDB" id="9811998at2"/>
<keyword evidence="4" id="KW-1015">Disulfide bond</keyword>
<organism evidence="7 8">
    <name type="scientific">Oscillochloris trichoides DG-6</name>
    <dbReference type="NCBI Taxonomy" id="765420"/>
    <lineage>
        <taxon>Bacteria</taxon>
        <taxon>Bacillati</taxon>
        <taxon>Chloroflexota</taxon>
        <taxon>Chloroflexia</taxon>
        <taxon>Chloroflexales</taxon>
        <taxon>Chloroflexineae</taxon>
        <taxon>Oscillochloridaceae</taxon>
        <taxon>Oscillochloris</taxon>
    </lineage>
</organism>
<evidence type="ECO:0000313" key="8">
    <source>
        <dbReference type="Proteomes" id="UP000054010"/>
    </source>
</evidence>
<evidence type="ECO:0000313" key="7">
    <source>
        <dbReference type="EMBL" id="EFO80737.1"/>
    </source>
</evidence>
<keyword evidence="5" id="KW-0732">Signal</keyword>
<evidence type="ECO:0000256" key="3">
    <source>
        <dbReference type="PIRSR" id="PIRSR603782-1"/>
    </source>
</evidence>
<protein>
    <submittedName>
        <fullName evidence="7">Electron transport protein SCO1/SenC</fullName>
    </submittedName>
</protein>
<name>E1IDM9_9CHLR</name>
<evidence type="ECO:0000256" key="2">
    <source>
        <dbReference type="ARBA" id="ARBA00023008"/>
    </source>
</evidence>
<dbReference type="EMBL" id="ADVR01000042">
    <property type="protein sequence ID" value="EFO80737.1"/>
    <property type="molecule type" value="Genomic_DNA"/>
</dbReference>